<name>A0A0G1HRX1_9BACT</name>
<reference evidence="1 2" key="1">
    <citation type="journal article" date="2015" name="Nature">
        <title>rRNA introns, odd ribosomes, and small enigmatic genomes across a large radiation of phyla.</title>
        <authorList>
            <person name="Brown C.T."/>
            <person name="Hug L.A."/>
            <person name="Thomas B.C."/>
            <person name="Sharon I."/>
            <person name="Castelle C.J."/>
            <person name="Singh A."/>
            <person name="Wilkins M.J."/>
            <person name="Williams K.H."/>
            <person name="Banfield J.F."/>
        </authorList>
    </citation>
    <scope>NUCLEOTIDE SEQUENCE [LARGE SCALE GENOMIC DNA]</scope>
</reference>
<dbReference type="EMBL" id="LCIE01000001">
    <property type="protein sequence ID" value="KKT49901.1"/>
    <property type="molecule type" value="Genomic_DNA"/>
</dbReference>
<evidence type="ECO:0000313" key="2">
    <source>
        <dbReference type="Proteomes" id="UP000034172"/>
    </source>
</evidence>
<comment type="caution">
    <text evidence="1">The sequence shown here is derived from an EMBL/GenBank/DDBJ whole genome shotgun (WGS) entry which is preliminary data.</text>
</comment>
<sequence>MVQPTFILYVLGWCVDLSEGGWSRFPGGHQISNNDGENGENDYFGCVGHRWFTFGHLISVDIISGSGGWGWGGDSPDSDNELVDGRSVCFESTLDQFHIGIKLEQESSWIFGVTIESGDIRLGFVECGLNR</sequence>
<gene>
    <name evidence="1" type="ORF">UW41_C0001G0047</name>
</gene>
<dbReference type="Proteomes" id="UP000034172">
    <property type="component" value="Unassembled WGS sequence"/>
</dbReference>
<evidence type="ECO:0000313" key="1">
    <source>
        <dbReference type="EMBL" id="KKT49901.1"/>
    </source>
</evidence>
<organism evidence="1 2">
    <name type="scientific">Candidatus Collierbacteria bacterium GW2011_GWC2_44_18</name>
    <dbReference type="NCBI Taxonomy" id="1618392"/>
    <lineage>
        <taxon>Bacteria</taxon>
        <taxon>Candidatus Collieribacteriota</taxon>
    </lineage>
</organism>
<dbReference type="AlphaFoldDB" id="A0A0G1HRX1"/>
<accession>A0A0G1HRX1</accession>
<proteinExistence type="predicted"/>
<protein>
    <submittedName>
        <fullName evidence="1">Uncharacterized protein</fullName>
    </submittedName>
</protein>